<dbReference type="Proteomes" id="UP000434052">
    <property type="component" value="Unassembled WGS sequence"/>
</dbReference>
<organism evidence="2 3">
    <name type="scientific">Oceanidesulfovibrio marinus</name>
    <dbReference type="NCBI Taxonomy" id="370038"/>
    <lineage>
        <taxon>Bacteria</taxon>
        <taxon>Pseudomonadati</taxon>
        <taxon>Thermodesulfobacteriota</taxon>
        <taxon>Desulfovibrionia</taxon>
        <taxon>Desulfovibrionales</taxon>
        <taxon>Desulfovibrionaceae</taxon>
        <taxon>Oceanidesulfovibrio</taxon>
    </lineage>
</organism>
<dbReference type="Gene3D" id="3.40.50.740">
    <property type="match status" value="1"/>
</dbReference>
<feature type="non-terminal residue" evidence="2">
    <location>
        <position position="1"/>
    </location>
</feature>
<dbReference type="AlphaFoldDB" id="A0A6P1ZCS5"/>
<dbReference type="RefSeq" id="WP_167512700.1">
    <property type="nucleotide sequence ID" value="NZ_QMIF01000292.1"/>
</dbReference>
<proteinExistence type="predicted"/>
<gene>
    <name evidence="2" type="ORF">DQK91_23210</name>
</gene>
<sequence length="100" mass="10635">SAMGQVLLGKIGSAGGGINALRGAPNVQGFTDPAIVWHIFPGTNPVPKARQDTPQQYLDASTPISHDPKSANWWQQHPEHVVSPLNASYGDAAPKDNDVR</sequence>
<dbReference type="EMBL" id="QMIF01000292">
    <property type="protein sequence ID" value="TVM25105.1"/>
    <property type="molecule type" value="Genomic_DNA"/>
</dbReference>
<feature type="region of interest" description="Disordered" evidence="1">
    <location>
        <begin position="46"/>
        <end position="71"/>
    </location>
</feature>
<evidence type="ECO:0000313" key="2">
    <source>
        <dbReference type="EMBL" id="TVM25105.1"/>
    </source>
</evidence>
<accession>A0A6P1ZCS5</accession>
<comment type="caution">
    <text evidence="2">The sequence shown here is derived from an EMBL/GenBank/DDBJ whole genome shotgun (WGS) entry which is preliminary data.</text>
</comment>
<protein>
    <submittedName>
        <fullName evidence="2">Formate dehydrogenase</fullName>
    </submittedName>
</protein>
<name>A0A6P1ZCS5_9BACT</name>
<evidence type="ECO:0000256" key="1">
    <source>
        <dbReference type="SAM" id="MobiDB-lite"/>
    </source>
</evidence>
<evidence type="ECO:0000313" key="3">
    <source>
        <dbReference type="Proteomes" id="UP000434052"/>
    </source>
</evidence>
<dbReference type="Gene3D" id="3.40.228.10">
    <property type="entry name" value="Dimethylsulfoxide Reductase, domain 2"/>
    <property type="match status" value="1"/>
</dbReference>
<feature type="compositionally biased region" description="Polar residues" evidence="1">
    <location>
        <begin position="52"/>
        <end position="64"/>
    </location>
</feature>
<reference evidence="2 3" key="1">
    <citation type="submission" date="2018-06" db="EMBL/GenBank/DDBJ databases">
        <title>Complete genome of Desulfovibrio marinus P48SEP.</title>
        <authorList>
            <person name="Crispim J.S."/>
            <person name="Vidigal P.M.P."/>
            <person name="Silva L.C.F."/>
            <person name="Araujo L.C."/>
            <person name="Laguardia C.N."/>
            <person name="Dias R.S."/>
            <person name="Sousa M.P."/>
            <person name="Paula S.O."/>
            <person name="Silva C."/>
        </authorList>
    </citation>
    <scope>NUCLEOTIDE SEQUENCE [LARGE SCALE GENOMIC DNA]</scope>
    <source>
        <strain evidence="2 3">P48SEP</strain>
    </source>
</reference>
<dbReference type="SUPFAM" id="SSF53706">
    <property type="entry name" value="Formate dehydrogenase/DMSO reductase, domains 1-3"/>
    <property type="match status" value="1"/>
</dbReference>